<feature type="transmembrane region" description="Helical" evidence="8">
    <location>
        <begin position="568"/>
        <end position="586"/>
    </location>
</feature>
<dbReference type="InterPro" id="IPR031327">
    <property type="entry name" value="MCM"/>
</dbReference>
<gene>
    <name evidence="11" type="primary">mcm2</name>
    <name evidence="11" type="ORF">M951_chr388</name>
</gene>
<dbReference type="GO" id="GO:0016787">
    <property type="term" value="F:hydrolase activity"/>
    <property type="evidence" value="ECO:0007669"/>
    <property type="project" value="UniProtKB-KW"/>
</dbReference>
<dbReference type="Gene3D" id="3.30.1640.10">
    <property type="entry name" value="mini-chromosome maintenance (MCM) complex, chain A, domain 1"/>
    <property type="match status" value="1"/>
</dbReference>
<evidence type="ECO:0000256" key="5">
    <source>
        <dbReference type="ARBA" id="ARBA00022801"/>
    </source>
</evidence>
<dbReference type="AlphaFoldDB" id="A0A060DB97"/>
<feature type="domain" description="MCM C-terminal AAA(+) ATPase" evidence="9">
    <location>
        <begin position="280"/>
        <end position="362"/>
    </location>
</feature>
<evidence type="ECO:0000256" key="6">
    <source>
        <dbReference type="ARBA" id="ARBA00022806"/>
    </source>
</evidence>
<sequence length="643" mass="76362">MILSYLQWNNMNLNLKFLHILIKTFQTFILKFTIKKNYFPYLKQLKIIIIGIRNTFILSFMHLAFFSPYLALWLSEDPIKILYLFNFSIKQVITKLETKNVISDFFYKIVLYGFPLLEKIYFFKIYHINLLVKTKGTVTKIKNLKFINKYILDHKNIYLLKPKINLLNFFNNTTLNHIQIFDSKQSIYLADNKKLINNTYFSSNIKVFIENYFQDMFKTGEQITVTGIYRIELNLFSNKKDFKLPFVIYSNSIFNILSKKYDLFKILNVLQKTNFIVLSKKFSIILLNSIVPELFFIKYIKKFLLCFLFNPNLKHRKKKLEILKPLKFLIIGGKNSGKSQILYFMNAIIDTSTYINIKNLSNGLYNTKNKVTSIVKLNKLFLKNTLLIDNLNESTLDLSISENDAYLNMDFLYYKTNEYLTNSQKLIASILLLKQKKILRSNNRITQLTFNRVDFCLPLHKPNLRSSFNIMSMFKLNNFPYLEKIKNNFKITKNTQLSLFFITQIINFMKYKSIPFLTKSSFSLIIKFFKILRSILLKTLQKHLSHKILEIIIIFSISTALLSFRKFVMIQNIFFSIKLIIQLILLENKKKLRLLNQIIILFPTYKKKKITKLSIEELTMQFIKLLNYNSLLGKTIIKIKKTR</sequence>
<dbReference type="EMBL" id="CP006629">
    <property type="protein sequence ID" value="AIB09992.1"/>
    <property type="molecule type" value="Genomic_DNA"/>
</dbReference>
<dbReference type="GO" id="GO:0017116">
    <property type="term" value="F:single-stranded DNA helicase activity"/>
    <property type="evidence" value="ECO:0007669"/>
    <property type="project" value="TreeGrafter"/>
</dbReference>
<evidence type="ECO:0000256" key="4">
    <source>
        <dbReference type="ARBA" id="ARBA00022741"/>
    </source>
</evidence>
<dbReference type="SMART" id="SM00350">
    <property type="entry name" value="MCM"/>
    <property type="match status" value="1"/>
</dbReference>
<evidence type="ECO:0000256" key="8">
    <source>
        <dbReference type="SAM" id="Phobius"/>
    </source>
</evidence>
<dbReference type="Pfam" id="PF14551">
    <property type="entry name" value="MCM_N"/>
    <property type="match status" value="1"/>
</dbReference>
<dbReference type="Pfam" id="PF00493">
    <property type="entry name" value="MCM"/>
    <property type="match status" value="1"/>
</dbReference>
<keyword evidence="7" id="KW-0067">ATP-binding</keyword>
<keyword evidence="8" id="KW-0472">Membrane</keyword>
<dbReference type="InterPro" id="IPR027925">
    <property type="entry name" value="MCM_N"/>
</dbReference>
<protein>
    <recommendedName>
        <fullName evidence="2">DNA helicase</fullName>
        <ecNumber evidence="2">3.6.4.12</ecNumber>
    </recommendedName>
</protein>
<evidence type="ECO:0000259" key="9">
    <source>
        <dbReference type="Pfam" id="PF00493"/>
    </source>
</evidence>
<name>A0A060DB97_9EUKA</name>
<keyword evidence="6" id="KW-0347">Helicase</keyword>
<dbReference type="Gene3D" id="2.40.50.140">
    <property type="entry name" value="Nucleic acid-binding proteins"/>
    <property type="match status" value="1"/>
</dbReference>
<dbReference type="InterPro" id="IPR012340">
    <property type="entry name" value="NA-bd_OB-fold"/>
</dbReference>
<evidence type="ECO:0000256" key="2">
    <source>
        <dbReference type="ARBA" id="ARBA00012551"/>
    </source>
</evidence>
<dbReference type="GO" id="GO:0005524">
    <property type="term" value="F:ATP binding"/>
    <property type="evidence" value="ECO:0007669"/>
    <property type="project" value="UniProtKB-KW"/>
</dbReference>
<dbReference type="GO" id="GO:0006260">
    <property type="term" value="P:DNA replication"/>
    <property type="evidence" value="ECO:0007669"/>
    <property type="project" value="UniProtKB-KW"/>
</dbReference>
<evidence type="ECO:0000259" key="10">
    <source>
        <dbReference type="Pfam" id="PF14551"/>
    </source>
</evidence>
<keyword evidence="8" id="KW-1133">Transmembrane helix</keyword>
<comment type="similarity">
    <text evidence="1">Belongs to the MCM family.</text>
</comment>
<organism evidence="11 12">
    <name type="scientific">Lotharella oceanica</name>
    <dbReference type="NCBI Taxonomy" id="641309"/>
    <lineage>
        <taxon>Eukaryota</taxon>
        <taxon>Sar</taxon>
        <taxon>Rhizaria</taxon>
        <taxon>Cercozoa</taxon>
        <taxon>Chlorarachniophyceae</taxon>
        <taxon>Lotharella</taxon>
    </lineage>
</organism>
<evidence type="ECO:0000313" key="11">
    <source>
        <dbReference type="EMBL" id="AIB09992.1"/>
    </source>
</evidence>
<dbReference type="InterPro" id="IPR027417">
    <property type="entry name" value="P-loop_NTPase"/>
</dbReference>
<evidence type="ECO:0000256" key="3">
    <source>
        <dbReference type="ARBA" id="ARBA00022705"/>
    </source>
</evidence>
<feature type="domain" description="MCM N-terminal" evidence="10">
    <location>
        <begin position="23"/>
        <end position="99"/>
    </location>
</feature>
<dbReference type="GO" id="GO:0005634">
    <property type="term" value="C:nucleus"/>
    <property type="evidence" value="ECO:0007669"/>
    <property type="project" value="TreeGrafter"/>
</dbReference>
<feature type="transmembrane region" description="Helical" evidence="8">
    <location>
        <begin position="55"/>
        <end position="74"/>
    </location>
</feature>
<dbReference type="PANTHER" id="PTHR11630:SF66">
    <property type="entry name" value="DNA REPLICATION LICENSING FACTOR MCM4"/>
    <property type="match status" value="1"/>
</dbReference>
<keyword evidence="8" id="KW-0812">Transmembrane</keyword>
<dbReference type="EC" id="3.6.4.12" evidence="2"/>
<evidence type="ECO:0000256" key="7">
    <source>
        <dbReference type="ARBA" id="ARBA00022840"/>
    </source>
</evidence>
<keyword evidence="4" id="KW-0547">Nucleotide-binding</keyword>
<dbReference type="Gene3D" id="3.40.50.300">
    <property type="entry name" value="P-loop containing nucleotide triphosphate hydrolases"/>
    <property type="match status" value="1"/>
</dbReference>
<dbReference type="GO" id="GO:0042555">
    <property type="term" value="C:MCM complex"/>
    <property type="evidence" value="ECO:0007669"/>
    <property type="project" value="TreeGrafter"/>
</dbReference>
<evidence type="ECO:0000256" key="1">
    <source>
        <dbReference type="ARBA" id="ARBA00008010"/>
    </source>
</evidence>
<keyword evidence="3" id="KW-0235">DNA replication</keyword>
<dbReference type="Proteomes" id="UP000243670">
    <property type="component" value="Nucleomorph 3"/>
</dbReference>
<dbReference type="PANTHER" id="PTHR11630">
    <property type="entry name" value="DNA REPLICATION LICENSING FACTOR MCM FAMILY MEMBER"/>
    <property type="match status" value="1"/>
</dbReference>
<dbReference type="GO" id="GO:0003697">
    <property type="term" value="F:single-stranded DNA binding"/>
    <property type="evidence" value="ECO:0007669"/>
    <property type="project" value="TreeGrafter"/>
</dbReference>
<proteinExistence type="inferred from homology"/>
<accession>A0A060DB97</accession>
<dbReference type="SUPFAM" id="SSF50249">
    <property type="entry name" value="Nucleic acid-binding proteins"/>
    <property type="match status" value="1"/>
</dbReference>
<keyword evidence="5" id="KW-0378">Hydrolase</keyword>
<feature type="transmembrane region" description="Helical" evidence="8">
    <location>
        <begin position="17"/>
        <end position="34"/>
    </location>
</feature>
<keyword evidence="11" id="KW-0542">Nucleomorph</keyword>
<reference evidence="11 12" key="1">
    <citation type="journal article" date="2014" name="BMC Genomics">
        <title>Nucleomorph and plastid genome sequences of the chlorarachniophyte Lotharella oceanica: convergent reductive evolution and frequent recombination in nucleomorph-bearing algae.</title>
        <authorList>
            <person name="Tanifuji G."/>
            <person name="Onodera N.T."/>
            <person name="Brown M.W."/>
            <person name="Curtis B.A."/>
            <person name="Roger A.J."/>
            <person name="Ka-Shu Wong G."/>
            <person name="Melkonian M."/>
            <person name="Archibald J.M."/>
        </authorList>
    </citation>
    <scope>NUCLEOTIDE SEQUENCE [LARGE SCALE GENOMIC DNA]</scope>
    <source>
        <strain evidence="11 12">CCMP622</strain>
    </source>
</reference>
<dbReference type="InterPro" id="IPR001208">
    <property type="entry name" value="MCM_dom"/>
</dbReference>
<evidence type="ECO:0000313" key="12">
    <source>
        <dbReference type="Proteomes" id="UP000243670"/>
    </source>
</evidence>
<geneLocation type="nucleomorph" evidence="11"/>